<keyword evidence="3" id="KW-0804">Transcription</keyword>
<dbReference type="InterPro" id="IPR055081">
    <property type="entry name" value="NLP1-9_GAF"/>
</dbReference>
<organism evidence="8 9">
    <name type="scientific">Tagetes erecta</name>
    <name type="common">African marigold</name>
    <dbReference type="NCBI Taxonomy" id="13708"/>
    <lineage>
        <taxon>Eukaryota</taxon>
        <taxon>Viridiplantae</taxon>
        <taxon>Streptophyta</taxon>
        <taxon>Embryophyta</taxon>
        <taxon>Tracheophyta</taxon>
        <taxon>Spermatophyta</taxon>
        <taxon>Magnoliopsida</taxon>
        <taxon>eudicotyledons</taxon>
        <taxon>Gunneridae</taxon>
        <taxon>Pentapetalae</taxon>
        <taxon>asterids</taxon>
        <taxon>campanulids</taxon>
        <taxon>Asterales</taxon>
        <taxon>Asteraceae</taxon>
        <taxon>Asteroideae</taxon>
        <taxon>Heliantheae alliance</taxon>
        <taxon>Tageteae</taxon>
        <taxon>Tagetes</taxon>
    </lineage>
</organism>
<accession>A0AAD8L877</accession>
<dbReference type="SUPFAM" id="SSF54277">
    <property type="entry name" value="CAD &amp; PB1 domains"/>
    <property type="match status" value="1"/>
</dbReference>
<dbReference type="InterPro" id="IPR045012">
    <property type="entry name" value="NLP"/>
</dbReference>
<evidence type="ECO:0000313" key="9">
    <source>
        <dbReference type="Proteomes" id="UP001229421"/>
    </source>
</evidence>
<sequence>MNDHLVSMFGSIKESDLTCMSYDLQSPSSYLTCLYQNLSHDRCFQVETDVKPFEYRLSETFHDDQTHVISNSSSILVSNSMCQDLYNGSYELVLAEIRQVLKSVCNEHCLPLAQTWSPCAQLGRPRCQQQAAGCMSVIRSASYVFDLNVLGFYEACSELHVVPGEGIVGKAIGTNQPCFATDITGFCKSEYPLADHAKVFGLGGAVAIRLRSTYTGPTDFVLEFFLPCDCRNDDEQKQMLSSISCVIQRVSRSLYVINDDELAKETGESSWISDMMKAQRRGESVIVSLGTHKEEPQEFKVINQWDYDQSTLTKDRKQIQQDLRPKARRRTLATRRSEEKKRVKAEKNISLPLLQQYFPGSLKDAAKSIGVCPTTLKRICREHGIMRWPSRKIKKVGHSLKKLQLIIDSVQGAEGTIQLGSFYRNFPELSSPNPKPTNDNVKKTTSCSSSSCGSHNSGSSTLCCSKENTLNTRKPTEDLIDEGVFRVKAVCGEQKIGLQMSQDWGFGDLQREIMRQLSIDDINIMTLKYLDDDSEWVLLTCDADLEECMDINMASKKCTIKIFLSKYFHQESGSSFVGNC</sequence>
<evidence type="ECO:0000259" key="6">
    <source>
        <dbReference type="PROSITE" id="PS51519"/>
    </source>
</evidence>
<dbReference type="InterPro" id="IPR003035">
    <property type="entry name" value="RWP-RK_dom"/>
</dbReference>
<feature type="compositionally biased region" description="Low complexity" evidence="5">
    <location>
        <begin position="446"/>
        <end position="460"/>
    </location>
</feature>
<proteinExistence type="predicted"/>
<feature type="domain" description="RWP-RK" evidence="6">
    <location>
        <begin position="329"/>
        <end position="416"/>
    </location>
</feature>
<keyword evidence="1" id="KW-0805">Transcription regulation</keyword>
<dbReference type="Proteomes" id="UP001229421">
    <property type="component" value="Unassembled WGS sequence"/>
</dbReference>
<feature type="region of interest" description="Disordered" evidence="5">
    <location>
        <begin position="428"/>
        <end position="461"/>
    </location>
</feature>
<dbReference type="AlphaFoldDB" id="A0AAD8L877"/>
<dbReference type="InterPro" id="IPR053793">
    <property type="entry name" value="PB1-like"/>
</dbReference>
<evidence type="ECO:0000256" key="4">
    <source>
        <dbReference type="ARBA" id="ARBA00023242"/>
    </source>
</evidence>
<dbReference type="PANTHER" id="PTHR32002:SF46">
    <property type="entry name" value="PROTEIN NLP2"/>
    <property type="match status" value="1"/>
</dbReference>
<evidence type="ECO:0000256" key="2">
    <source>
        <dbReference type="ARBA" id="ARBA00023125"/>
    </source>
</evidence>
<comment type="caution">
    <text evidence="8">The sequence shown here is derived from an EMBL/GenBank/DDBJ whole genome shotgun (WGS) entry which is preliminary data.</text>
</comment>
<protein>
    <submittedName>
        <fullName evidence="8">Uncharacterized protein</fullName>
    </submittedName>
</protein>
<keyword evidence="9" id="KW-1185">Reference proteome</keyword>
<evidence type="ECO:0000256" key="1">
    <source>
        <dbReference type="ARBA" id="ARBA00023015"/>
    </source>
</evidence>
<dbReference type="Gene3D" id="3.10.20.90">
    <property type="entry name" value="Phosphatidylinositol 3-kinase Catalytic Subunit, Chain A, domain 1"/>
    <property type="match status" value="1"/>
</dbReference>
<dbReference type="PANTHER" id="PTHR32002">
    <property type="entry name" value="PROTEIN NLP8"/>
    <property type="match status" value="1"/>
</dbReference>
<dbReference type="EMBL" id="JAUHHV010000001">
    <property type="protein sequence ID" value="KAK1434391.1"/>
    <property type="molecule type" value="Genomic_DNA"/>
</dbReference>
<dbReference type="Pfam" id="PF02042">
    <property type="entry name" value="RWP-RK"/>
    <property type="match status" value="1"/>
</dbReference>
<dbReference type="GO" id="GO:0003700">
    <property type="term" value="F:DNA-binding transcription factor activity"/>
    <property type="evidence" value="ECO:0007669"/>
    <property type="project" value="InterPro"/>
</dbReference>
<keyword evidence="4" id="KW-0539">Nucleus</keyword>
<dbReference type="PROSITE" id="PS51519">
    <property type="entry name" value="RWP_RK"/>
    <property type="match status" value="1"/>
</dbReference>
<dbReference type="PROSITE" id="PS51745">
    <property type="entry name" value="PB1"/>
    <property type="match status" value="1"/>
</dbReference>
<dbReference type="Pfam" id="PF22922">
    <property type="entry name" value="GAF_NLP"/>
    <property type="match status" value="1"/>
</dbReference>
<feature type="compositionally biased region" description="Polar residues" evidence="5">
    <location>
        <begin position="428"/>
        <end position="445"/>
    </location>
</feature>
<dbReference type="Pfam" id="PF00564">
    <property type="entry name" value="PB1"/>
    <property type="match status" value="1"/>
</dbReference>
<evidence type="ECO:0000259" key="7">
    <source>
        <dbReference type="PROSITE" id="PS51745"/>
    </source>
</evidence>
<gene>
    <name evidence="8" type="ORF">QVD17_00131</name>
</gene>
<evidence type="ECO:0000313" key="8">
    <source>
        <dbReference type="EMBL" id="KAK1434391.1"/>
    </source>
</evidence>
<dbReference type="SMART" id="SM00666">
    <property type="entry name" value="PB1"/>
    <property type="match status" value="1"/>
</dbReference>
<name>A0AAD8L877_TARER</name>
<reference evidence="8" key="1">
    <citation type="journal article" date="2023" name="bioRxiv">
        <title>Improved chromosome-level genome assembly for marigold (Tagetes erecta).</title>
        <authorList>
            <person name="Jiang F."/>
            <person name="Yuan L."/>
            <person name="Wang S."/>
            <person name="Wang H."/>
            <person name="Xu D."/>
            <person name="Wang A."/>
            <person name="Fan W."/>
        </authorList>
    </citation>
    <scope>NUCLEOTIDE SEQUENCE</scope>
    <source>
        <strain evidence="8">WSJ</strain>
        <tissue evidence="8">Leaf</tissue>
    </source>
</reference>
<dbReference type="InterPro" id="IPR000270">
    <property type="entry name" value="PB1_dom"/>
</dbReference>
<evidence type="ECO:0000256" key="3">
    <source>
        <dbReference type="ARBA" id="ARBA00023163"/>
    </source>
</evidence>
<keyword evidence="2" id="KW-0238">DNA-binding</keyword>
<feature type="domain" description="PB1" evidence="7">
    <location>
        <begin position="484"/>
        <end position="558"/>
    </location>
</feature>
<dbReference type="GO" id="GO:0003677">
    <property type="term" value="F:DNA binding"/>
    <property type="evidence" value="ECO:0007669"/>
    <property type="project" value="UniProtKB-KW"/>
</dbReference>
<evidence type="ECO:0000256" key="5">
    <source>
        <dbReference type="SAM" id="MobiDB-lite"/>
    </source>
</evidence>